<dbReference type="AlphaFoldDB" id="A0A9W7XXN7"/>
<evidence type="ECO:0000313" key="2">
    <source>
        <dbReference type="Proteomes" id="UP001149813"/>
    </source>
</evidence>
<comment type="caution">
    <text evidence="1">The sequence shown here is derived from an EMBL/GenBank/DDBJ whole genome shotgun (WGS) entry which is preliminary data.</text>
</comment>
<accession>A0A9W7XXN7</accession>
<organism evidence="1 2">
    <name type="scientific">Coemansia erecta</name>
    <dbReference type="NCBI Taxonomy" id="147472"/>
    <lineage>
        <taxon>Eukaryota</taxon>
        <taxon>Fungi</taxon>
        <taxon>Fungi incertae sedis</taxon>
        <taxon>Zoopagomycota</taxon>
        <taxon>Kickxellomycotina</taxon>
        <taxon>Kickxellomycetes</taxon>
        <taxon>Kickxellales</taxon>
        <taxon>Kickxellaceae</taxon>
        <taxon>Coemansia</taxon>
    </lineage>
</organism>
<evidence type="ECO:0000313" key="1">
    <source>
        <dbReference type="EMBL" id="KAJ1721266.1"/>
    </source>
</evidence>
<protein>
    <submittedName>
        <fullName evidence="1">Uncharacterized protein</fullName>
    </submittedName>
</protein>
<keyword evidence="2" id="KW-1185">Reference proteome</keyword>
<dbReference type="Proteomes" id="UP001149813">
    <property type="component" value="Unassembled WGS sequence"/>
</dbReference>
<reference evidence="1" key="1">
    <citation type="submission" date="2022-07" db="EMBL/GenBank/DDBJ databases">
        <title>Phylogenomic reconstructions and comparative analyses of Kickxellomycotina fungi.</title>
        <authorList>
            <person name="Reynolds N.K."/>
            <person name="Stajich J.E."/>
            <person name="Barry K."/>
            <person name="Grigoriev I.V."/>
            <person name="Crous P."/>
            <person name="Smith M.E."/>
        </authorList>
    </citation>
    <scope>NUCLEOTIDE SEQUENCE</scope>
    <source>
        <strain evidence="1">NBRC 32514</strain>
    </source>
</reference>
<name>A0A9W7XXN7_9FUNG</name>
<sequence length="409" mass="44668">MTISTALSQVATAAALSASVGDDLVSHDIVVPPSAAAVLSASMSPYAEEPALLPGAAAVANAGFWAPTGHHVARLSNESETMGMHYPAIRTANSFTLPYGRLLDHHNHHHIALPFGAETKSTLVAEEKHVAAGTGLVRRTSSEHSDQRTDDERAAVFEALIKLAASSHVHFANATLHLPVSLRGLPYWARASGQRRCIVYLEPRRKTPLYSAIEEFFRASAEVFGHTEAHQYHPHSSMTGFIDIDDGIIGSGQPSGQVLVKIAAYLQTLISRERSKEGFRVPCTQSVSTAYDYPHEGTHKIEVKLDTPELFRKISDGIVAAVPQAKIRAKRMGHISLAYYNKHVKTDNLMSTEKAKKLDDLARSIICAPGSGVYDSDLNHWDIALYELAFKSTVLSAPHRFNQIARWQL</sequence>
<dbReference type="OrthoDB" id="2110229at2759"/>
<proteinExistence type="predicted"/>
<gene>
    <name evidence="1" type="ORF">LPJ53_004183</name>
</gene>
<dbReference type="EMBL" id="JANBOJ010000184">
    <property type="protein sequence ID" value="KAJ1721266.1"/>
    <property type="molecule type" value="Genomic_DNA"/>
</dbReference>